<dbReference type="HOGENOM" id="CLU_161929_0_0_0"/>
<organism evidence="1 2">
    <name type="scientific">Deferribacter desulfuricans (strain DSM 14783 / JCM 11476 / NBRC 101012 / SSM1)</name>
    <dbReference type="NCBI Taxonomy" id="639282"/>
    <lineage>
        <taxon>Bacteria</taxon>
        <taxon>Pseudomonadati</taxon>
        <taxon>Deferribacterota</taxon>
        <taxon>Deferribacteres</taxon>
        <taxon>Deferribacterales</taxon>
        <taxon>Deferribacteraceae</taxon>
        <taxon>Deferribacter</taxon>
    </lineage>
</organism>
<dbReference type="AlphaFoldDB" id="D3PBB2"/>
<dbReference type="Proteomes" id="UP000001520">
    <property type="component" value="Chromosome"/>
</dbReference>
<dbReference type="STRING" id="639282.DEFDS_0391"/>
<name>D3PBB2_DEFDS</name>
<gene>
    <name evidence="1" type="ordered locus">DEFDS_0391</name>
</gene>
<protein>
    <submittedName>
        <fullName evidence="1">Plasmid stabilization system protein</fullName>
    </submittedName>
</protein>
<dbReference type="InterPro" id="IPR035093">
    <property type="entry name" value="RelE/ParE_toxin_dom_sf"/>
</dbReference>
<proteinExistence type="predicted"/>
<accession>D3PBB2</accession>
<keyword evidence="2" id="KW-1185">Reference proteome</keyword>
<evidence type="ECO:0000313" key="1">
    <source>
        <dbReference type="EMBL" id="BAI79885.1"/>
    </source>
</evidence>
<sequence>MIQLYKKILYIMKNNPYHPSLRLHKLKRSLKNLYSVSINLEYRIVLDFVIQNKIIILVDIGKHDVVY</sequence>
<reference evidence="1 2" key="1">
    <citation type="journal article" date="2010" name="DNA Res.">
        <title>Bacterial lifestyle in a deep-sea hydrothermal vent chimney revealed by the genome sequence of the thermophilic bacterium Deferribacter desulfuricans SSM1.</title>
        <authorList>
            <person name="Takaki Y."/>
            <person name="Shimamura S."/>
            <person name="Nakagawa S."/>
            <person name="Fukuhara Y."/>
            <person name="Horikawa H."/>
            <person name="Ankai A."/>
            <person name="Harada T."/>
            <person name="Hosoyama A."/>
            <person name="Oguchi A."/>
            <person name="Fukui S."/>
            <person name="Fujita N."/>
            <person name="Takami H."/>
            <person name="Takai K."/>
        </authorList>
    </citation>
    <scope>NUCLEOTIDE SEQUENCE [LARGE SCALE GENOMIC DNA]</scope>
    <source>
        <strain evidence="2">DSM 14783 / JCM 11476 / NBRC 101012 / SSM1</strain>
    </source>
</reference>
<dbReference type="Gene3D" id="3.30.2310.20">
    <property type="entry name" value="RelE-like"/>
    <property type="match status" value="1"/>
</dbReference>
<evidence type="ECO:0000313" key="2">
    <source>
        <dbReference type="Proteomes" id="UP000001520"/>
    </source>
</evidence>
<dbReference type="KEGG" id="ddf:DEFDS_0391"/>
<dbReference type="EMBL" id="AP011529">
    <property type="protein sequence ID" value="BAI79885.1"/>
    <property type="molecule type" value="Genomic_DNA"/>
</dbReference>
<dbReference type="eggNOG" id="COG3041">
    <property type="taxonomic scope" value="Bacteria"/>
</dbReference>
<dbReference type="SUPFAM" id="SSF143011">
    <property type="entry name" value="RelE-like"/>
    <property type="match status" value="1"/>
</dbReference>